<dbReference type="HOGENOM" id="CLU_3144419_0_0_1"/>
<dbReference type="AlphaFoldDB" id="V3ZMJ5"/>
<dbReference type="GeneID" id="20245293"/>
<dbReference type="RefSeq" id="XP_009067222.1">
    <property type="nucleotide sequence ID" value="XM_009068974.1"/>
</dbReference>
<dbReference type="KEGG" id="lgi:LOTGIDRAFT_198238"/>
<keyword evidence="1" id="KW-0812">Transmembrane</keyword>
<dbReference type="EMBL" id="KB204047">
    <property type="protein sequence ID" value="ESO82056.1"/>
    <property type="molecule type" value="Genomic_DNA"/>
</dbReference>
<name>V3ZMJ5_LOTGI</name>
<sequence length="49" mass="5939">MIMLRYYLNTVNIKNHLLFINHSVKIFLISFFILYCFILRISLPSDCTR</sequence>
<keyword evidence="1" id="KW-1133">Transmembrane helix</keyword>
<organism evidence="2 3">
    <name type="scientific">Lottia gigantea</name>
    <name type="common">Giant owl limpet</name>
    <dbReference type="NCBI Taxonomy" id="225164"/>
    <lineage>
        <taxon>Eukaryota</taxon>
        <taxon>Metazoa</taxon>
        <taxon>Spiralia</taxon>
        <taxon>Lophotrochozoa</taxon>
        <taxon>Mollusca</taxon>
        <taxon>Gastropoda</taxon>
        <taxon>Patellogastropoda</taxon>
        <taxon>Lottioidea</taxon>
        <taxon>Lottiidae</taxon>
        <taxon>Lottia</taxon>
    </lineage>
</organism>
<evidence type="ECO:0000256" key="1">
    <source>
        <dbReference type="SAM" id="Phobius"/>
    </source>
</evidence>
<feature type="transmembrane region" description="Helical" evidence="1">
    <location>
        <begin position="20"/>
        <end position="43"/>
    </location>
</feature>
<evidence type="ECO:0000313" key="2">
    <source>
        <dbReference type="EMBL" id="ESO82056.1"/>
    </source>
</evidence>
<dbReference type="CTD" id="20245293"/>
<gene>
    <name evidence="2" type="ORF">LOTGIDRAFT_198238</name>
</gene>
<keyword evidence="1" id="KW-0472">Membrane</keyword>
<keyword evidence="3" id="KW-1185">Reference proteome</keyword>
<dbReference type="Proteomes" id="UP000030746">
    <property type="component" value="Unassembled WGS sequence"/>
</dbReference>
<proteinExistence type="predicted"/>
<accession>V3ZMJ5</accession>
<evidence type="ECO:0000313" key="3">
    <source>
        <dbReference type="Proteomes" id="UP000030746"/>
    </source>
</evidence>
<reference evidence="2 3" key="1">
    <citation type="journal article" date="2013" name="Nature">
        <title>Insights into bilaterian evolution from three spiralian genomes.</title>
        <authorList>
            <person name="Simakov O."/>
            <person name="Marletaz F."/>
            <person name="Cho S.J."/>
            <person name="Edsinger-Gonzales E."/>
            <person name="Havlak P."/>
            <person name="Hellsten U."/>
            <person name="Kuo D.H."/>
            <person name="Larsson T."/>
            <person name="Lv J."/>
            <person name="Arendt D."/>
            <person name="Savage R."/>
            <person name="Osoegawa K."/>
            <person name="de Jong P."/>
            <person name="Grimwood J."/>
            <person name="Chapman J.A."/>
            <person name="Shapiro H."/>
            <person name="Aerts A."/>
            <person name="Otillar R.P."/>
            <person name="Terry A.Y."/>
            <person name="Boore J.L."/>
            <person name="Grigoriev I.V."/>
            <person name="Lindberg D.R."/>
            <person name="Seaver E.C."/>
            <person name="Weisblat D.A."/>
            <person name="Putnam N.H."/>
            <person name="Rokhsar D.S."/>
        </authorList>
    </citation>
    <scope>NUCLEOTIDE SEQUENCE [LARGE SCALE GENOMIC DNA]</scope>
</reference>
<protein>
    <submittedName>
        <fullName evidence="2">Uncharacterized protein</fullName>
    </submittedName>
</protein>